<proteinExistence type="predicted"/>
<keyword evidence="3" id="KW-1185">Reference proteome</keyword>
<dbReference type="Proteomes" id="UP001549184">
    <property type="component" value="Unassembled WGS sequence"/>
</dbReference>
<evidence type="ECO:0000313" key="2">
    <source>
        <dbReference type="EMBL" id="MET3652467.1"/>
    </source>
</evidence>
<protein>
    <submittedName>
        <fullName evidence="2">Uncharacterized protein</fullName>
    </submittedName>
</protein>
<comment type="caution">
    <text evidence="2">The sequence shown here is derived from an EMBL/GenBank/DDBJ whole genome shotgun (WGS) entry which is preliminary data.</text>
</comment>
<name>A0ABV2JUF4_9GAMM</name>
<gene>
    <name evidence="2" type="ORF">ABIC75_002199</name>
</gene>
<evidence type="ECO:0000256" key="1">
    <source>
        <dbReference type="SAM" id="MobiDB-lite"/>
    </source>
</evidence>
<evidence type="ECO:0000313" key="3">
    <source>
        <dbReference type="Proteomes" id="UP001549184"/>
    </source>
</evidence>
<feature type="region of interest" description="Disordered" evidence="1">
    <location>
        <begin position="54"/>
        <end position="85"/>
    </location>
</feature>
<organism evidence="2 3">
    <name type="scientific">Dyella japonica</name>
    <dbReference type="NCBI Taxonomy" id="231455"/>
    <lineage>
        <taxon>Bacteria</taxon>
        <taxon>Pseudomonadati</taxon>
        <taxon>Pseudomonadota</taxon>
        <taxon>Gammaproteobacteria</taxon>
        <taxon>Lysobacterales</taxon>
        <taxon>Rhodanobacteraceae</taxon>
        <taxon>Dyella</taxon>
    </lineage>
</organism>
<sequence length="85" mass="9617">MRQNAVDAAAFELRETMRRTTNLKTALKARLLQKDGQGLHARLVARELGRQQAKGRVDNLDQGVSGRDRERQRHNRQRAARAGNG</sequence>
<reference evidence="2 3" key="1">
    <citation type="submission" date="2024-06" db="EMBL/GenBank/DDBJ databases">
        <title>Sorghum-associated microbial communities from plants grown in Nebraska, USA.</title>
        <authorList>
            <person name="Schachtman D."/>
        </authorList>
    </citation>
    <scope>NUCLEOTIDE SEQUENCE [LARGE SCALE GENOMIC DNA]</scope>
    <source>
        <strain evidence="2 3">1073</strain>
    </source>
</reference>
<dbReference type="EMBL" id="JBEPMU010000003">
    <property type="protein sequence ID" value="MET3652467.1"/>
    <property type="molecule type" value="Genomic_DNA"/>
</dbReference>
<accession>A0ABV2JUF4</accession>
<dbReference type="RefSeq" id="WP_354013877.1">
    <property type="nucleotide sequence ID" value="NZ_JBEPMU010000003.1"/>
</dbReference>